<dbReference type="EnsemblBacteria" id="ABC22101">
    <property type="protein sequence ID" value="ABC22101"/>
    <property type="gene ID" value="Rru_A1300"/>
</dbReference>
<dbReference type="STRING" id="269796.Rru_A1300"/>
<name>Q2RUU4_RHORT</name>
<accession>Q2RUU4</accession>
<keyword evidence="2" id="KW-1185">Reference proteome</keyword>
<dbReference type="RefSeq" id="WP_011389055.1">
    <property type="nucleotide sequence ID" value="NC_007643.1"/>
</dbReference>
<dbReference type="EMBL" id="CP000230">
    <property type="protein sequence ID" value="ABC22101.1"/>
    <property type="molecule type" value="Genomic_DNA"/>
</dbReference>
<dbReference type="SUPFAM" id="SSF53187">
    <property type="entry name" value="Zn-dependent exopeptidases"/>
    <property type="match status" value="1"/>
</dbReference>
<dbReference type="KEGG" id="rru:Rru_A1300"/>
<dbReference type="NCBIfam" id="TIGR02017">
    <property type="entry name" value="hutG_amidohyd"/>
    <property type="match status" value="1"/>
</dbReference>
<dbReference type="Pfam" id="PF05013">
    <property type="entry name" value="FGase"/>
    <property type="match status" value="1"/>
</dbReference>
<evidence type="ECO:0000313" key="1">
    <source>
        <dbReference type="EMBL" id="ABC22101.1"/>
    </source>
</evidence>
<reference evidence="1 2" key="1">
    <citation type="journal article" date="2011" name="Stand. Genomic Sci.">
        <title>Complete genome sequence of Rhodospirillum rubrum type strain (S1).</title>
        <authorList>
            <person name="Munk A.C."/>
            <person name="Copeland A."/>
            <person name="Lucas S."/>
            <person name="Lapidus A."/>
            <person name="Del Rio T.G."/>
            <person name="Barry K."/>
            <person name="Detter J.C."/>
            <person name="Hammon N."/>
            <person name="Israni S."/>
            <person name="Pitluck S."/>
            <person name="Brettin T."/>
            <person name="Bruce D."/>
            <person name="Han C."/>
            <person name="Tapia R."/>
            <person name="Gilna P."/>
            <person name="Schmutz J."/>
            <person name="Larimer F."/>
            <person name="Land M."/>
            <person name="Kyrpides N.C."/>
            <person name="Mavromatis K."/>
            <person name="Richardson P."/>
            <person name="Rohde M."/>
            <person name="Goker M."/>
            <person name="Klenk H.P."/>
            <person name="Zhang Y."/>
            <person name="Roberts G.P."/>
            <person name="Reslewic S."/>
            <person name="Schwartz D.C."/>
        </authorList>
    </citation>
    <scope>NUCLEOTIDE SEQUENCE [LARGE SCALE GENOMIC DNA]</scope>
    <source>
        <strain evidence="2">ATCC 11170 / ATH 1.1.1 / DSM 467 / LMG 4362 / NCIMB 8255 / S1</strain>
    </source>
</reference>
<dbReference type="PhylomeDB" id="Q2RUU4"/>
<organism evidence="1 2">
    <name type="scientific">Rhodospirillum rubrum (strain ATCC 11170 / ATH 1.1.1 / DSM 467 / LMG 4362 / NCIMB 8255 / S1)</name>
    <dbReference type="NCBI Taxonomy" id="269796"/>
    <lineage>
        <taxon>Bacteria</taxon>
        <taxon>Pseudomonadati</taxon>
        <taxon>Pseudomonadota</taxon>
        <taxon>Alphaproteobacteria</taxon>
        <taxon>Rhodospirillales</taxon>
        <taxon>Rhodospirillaceae</taxon>
        <taxon>Rhodospirillum</taxon>
    </lineage>
</organism>
<dbReference type="AlphaFoldDB" id="Q2RUU4"/>
<proteinExistence type="predicted"/>
<sequence length="264" mass="29101">MTAVYDLIEGESPLIVSIPHCGTTLPPGLIDRLSPPARLLPDTDWHVERLYDFARGLGATVIAARLSRFVIDLNRPADGASLYPGQATTGLCPTTLFSGVPLYLPGAEPTPTEIAARVENYWRPYHRALAGELARLKARHGHAILYDAHSIRAEVPRLFEGRLPDLNLGTAGGASLSPAFAPLLDDWRGEAEAAGFTTVLNGRFIGGHITRAYGQPADNIHALQMELVQQRYMDEESYAYLPERADRLRPLLHRLLDQLIAWRP</sequence>
<dbReference type="Proteomes" id="UP000001929">
    <property type="component" value="Chromosome"/>
</dbReference>
<dbReference type="eggNOG" id="COG3741">
    <property type="taxonomic scope" value="Bacteria"/>
</dbReference>
<evidence type="ECO:0000313" key="2">
    <source>
        <dbReference type="Proteomes" id="UP000001929"/>
    </source>
</evidence>
<protein>
    <submittedName>
        <fullName evidence="1">N-formylglutamate deformylase</fullName>
    </submittedName>
</protein>
<dbReference type="PATRIC" id="fig|269796.9.peg.1366"/>
<dbReference type="HOGENOM" id="CLU_069318_0_0_5"/>
<dbReference type="InterPro" id="IPR007709">
    <property type="entry name" value="N-FG_amidohydro"/>
</dbReference>
<dbReference type="Gene3D" id="3.40.630.40">
    <property type="entry name" value="Zn-dependent exopeptidases"/>
    <property type="match status" value="1"/>
</dbReference>
<dbReference type="InterPro" id="IPR010247">
    <property type="entry name" value="HutG_amidohyd"/>
</dbReference>
<gene>
    <name evidence="1" type="ordered locus">Rru_A1300</name>
</gene>